<gene>
    <name evidence="1" type="ORF">SCALOS_LOCUS3429</name>
</gene>
<feature type="non-terminal residue" evidence="1">
    <location>
        <position position="1"/>
    </location>
</feature>
<reference evidence="1" key="1">
    <citation type="submission" date="2021-06" db="EMBL/GenBank/DDBJ databases">
        <authorList>
            <person name="Kallberg Y."/>
            <person name="Tangrot J."/>
            <person name="Rosling A."/>
        </authorList>
    </citation>
    <scope>NUCLEOTIDE SEQUENCE</scope>
    <source>
        <strain evidence="1">AU212A</strain>
    </source>
</reference>
<comment type="caution">
    <text evidence="1">The sequence shown here is derived from an EMBL/GenBank/DDBJ whole genome shotgun (WGS) entry which is preliminary data.</text>
</comment>
<proteinExistence type="predicted"/>
<accession>A0ACA9L4G6</accession>
<keyword evidence="2" id="KW-1185">Reference proteome</keyword>
<evidence type="ECO:0000313" key="2">
    <source>
        <dbReference type="Proteomes" id="UP000789860"/>
    </source>
</evidence>
<dbReference type="EMBL" id="CAJVPM010003761">
    <property type="protein sequence ID" value="CAG8505453.1"/>
    <property type="molecule type" value="Genomic_DNA"/>
</dbReference>
<name>A0ACA9L4G6_9GLOM</name>
<sequence length="313" mass="35408">DLQLILETNISSVMVLNIFKLLVFLTFIINFLFLVNASQLVKGIHFDRIITIVLGNSNYDDSMNDPYLVYLANQGMLLSNYHGIWHPSQPNYIAMIRSSKSGVLTDFNQDVEGASLPDLLENKGISWKAYIENYPGNGFSNSESDDGLYVRKHNPFISMNQIRTNSSRYIYIVNANSLKKDIEDGTVPQYVFYSPNVYNGGHETDLNHASQYLNNTFIPLIQSLLTNSRTLLVITFDQSNLLLDSLTNYNHIYTVLIGPNVLKSMKHEDSDRYDHYSFVPTIELNWNLSTLGSGDDTSSIPFSEGIFLNISVS</sequence>
<dbReference type="Proteomes" id="UP000789860">
    <property type="component" value="Unassembled WGS sequence"/>
</dbReference>
<evidence type="ECO:0000313" key="1">
    <source>
        <dbReference type="EMBL" id="CAG8505453.1"/>
    </source>
</evidence>
<protein>
    <submittedName>
        <fullName evidence="1">8343_t:CDS:1</fullName>
    </submittedName>
</protein>
<organism evidence="1 2">
    <name type="scientific">Scutellospora calospora</name>
    <dbReference type="NCBI Taxonomy" id="85575"/>
    <lineage>
        <taxon>Eukaryota</taxon>
        <taxon>Fungi</taxon>
        <taxon>Fungi incertae sedis</taxon>
        <taxon>Mucoromycota</taxon>
        <taxon>Glomeromycotina</taxon>
        <taxon>Glomeromycetes</taxon>
        <taxon>Diversisporales</taxon>
        <taxon>Gigasporaceae</taxon>
        <taxon>Scutellospora</taxon>
    </lineage>
</organism>